<sequence length="29" mass="3564">MNTLFVRKKTIKTKIKVFINLYFSQLYII</sequence>
<protein>
    <submittedName>
        <fullName evidence="1">Uncharacterized protein</fullName>
    </submittedName>
</protein>
<dbReference type="STRING" id="216938.SHELI_v1c11520"/>
<dbReference type="Proteomes" id="UP000094378">
    <property type="component" value="Chromosome"/>
</dbReference>
<dbReference type="AlphaFoldDB" id="A0A1B3SME0"/>
<organism evidence="1 2">
    <name type="scientific">Spiroplasma helicoides</name>
    <dbReference type="NCBI Taxonomy" id="216938"/>
    <lineage>
        <taxon>Bacteria</taxon>
        <taxon>Bacillati</taxon>
        <taxon>Mycoplasmatota</taxon>
        <taxon>Mollicutes</taxon>
        <taxon>Entomoplasmatales</taxon>
        <taxon>Spiroplasmataceae</taxon>
        <taxon>Spiroplasma</taxon>
    </lineage>
</organism>
<evidence type="ECO:0000313" key="2">
    <source>
        <dbReference type="Proteomes" id="UP000094378"/>
    </source>
</evidence>
<accession>A0A1B3SME0</accession>
<evidence type="ECO:0000313" key="1">
    <source>
        <dbReference type="EMBL" id="AOG61099.1"/>
    </source>
</evidence>
<name>A0A1B3SME0_9MOLU</name>
<keyword evidence="2" id="KW-1185">Reference proteome</keyword>
<gene>
    <name evidence="1" type="ORF">SHELI_v1c11520</name>
</gene>
<proteinExistence type="predicted"/>
<reference evidence="1 2" key="1">
    <citation type="submission" date="2016-08" db="EMBL/GenBank/DDBJ databases">
        <title>Complete genome sequence of Spiroplasma helicoides TABS-2 (DSM 22551).</title>
        <authorList>
            <person name="Shen W.-Y."/>
            <person name="Lo W.-S."/>
            <person name="Lai Y.-C."/>
            <person name="Kuo C.-H."/>
        </authorList>
    </citation>
    <scope>NUCLEOTIDE SEQUENCE [LARGE SCALE GENOMIC DNA]</scope>
    <source>
        <strain evidence="1 2">TABS-2</strain>
    </source>
</reference>
<dbReference type="KEGG" id="shj:SHELI_v1c11520"/>
<dbReference type="EMBL" id="CP017015">
    <property type="protein sequence ID" value="AOG61099.1"/>
    <property type="molecule type" value="Genomic_DNA"/>
</dbReference>